<accession>A0AA87ZKP7</accession>
<dbReference type="EMBL" id="BTGU01000002">
    <property type="protein sequence ID" value="GMN28696.1"/>
    <property type="molecule type" value="Genomic_DNA"/>
</dbReference>
<gene>
    <name evidence="1" type="ORF">TIFTF001_002136</name>
</gene>
<name>A0AA87ZKP7_FICCA</name>
<protein>
    <submittedName>
        <fullName evidence="1">Uncharacterized protein</fullName>
    </submittedName>
</protein>
<sequence length="47" mass="5017">MVVQRWFWEILAAVVFGDMGWAQGVCAWWLAVDSGGDSGAASSSTIP</sequence>
<organism evidence="1 2">
    <name type="scientific">Ficus carica</name>
    <name type="common">Common fig</name>
    <dbReference type="NCBI Taxonomy" id="3494"/>
    <lineage>
        <taxon>Eukaryota</taxon>
        <taxon>Viridiplantae</taxon>
        <taxon>Streptophyta</taxon>
        <taxon>Embryophyta</taxon>
        <taxon>Tracheophyta</taxon>
        <taxon>Spermatophyta</taxon>
        <taxon>Magnoliopsida</taxon>
        <taxon>eudicotyledons</taxon>
        <taxon>Gunneridae</taxon>
        <taxon>Pentapetalae</taxon>
        <taxon>rosids</taxon>
        <taxon>fabids</taxon>
        <taxon>Rosales</taxon>
        <taxon>Moraceae</taxon>
        <taxon>Ficeae</taxon>
        <taxon>Ficus</taxon>
    </lineage>
</organism>
<reference evidence="1" key="1">
    <citation type="submission" date="2023-07" db="EMBL/GenBank/DDBJ databases">
        <title>draft genome sequence of fig (Ficus carica).</title>
        <authorList>
            <person name="Takahashi T."/>
            <person name="Nishimura K."/>
        </authorList>
    </citation>
    <scope>NUCLEOTIDE SEQUENCE</scope>
</reference>
<proteinExistence type="predicted"/>
<comment type="caution">
    <text evidence="1">The sequence shown here is derived from an EMBL/GenBank/DDBJ whole genome shotgun (WGS) entry which is preliminary data.</text>
</comment>
<evidence type="ECO:0000313" key="2">
    <source>
        <dbReference type="Proteomes" id="UP001187192"/>
    </source>
</evidence>
<dbReference type="Proteomes" id="UP001187192">
    <property type="component" value="Unassembled WGS sequence"/>
</dbReference>
<keyword evidence="2" id="KW-1185">Reference proteome</keyword>
<evidence type="ECO:0000313" key="1">
    <source>
        <dbReference type="EMBL" id="GMN28696.1"/>
    </source>
</evidence>
<dbReference type="AlphaFoldDB" id="A0AA87ZKP7"/>